<gene>
    <name evidence="1" type="ORF">BACDOR_00600</name>
</gene>
<evidence type="ECO:0000313" key="1">
    <source>
        <dbReference type="EMBL" id="EEB26914.1"/>
    </source>
</evidence>
<protein>
    <submittedName>
        <fullName evidence="1">Uncharacterized protein</fullName>
    </submittedName>
</protein>
<proteinExistence type="predicted"/>
<dbReference type="AlphaFoldDB" id="B6VT30"/>
<organism evidence="1 2">
    <name type="scientific">Phocaeicola dorei DSM 17855</name>
    <dbReference type="NCBI Taxonomy" id="483217"/>
    <lineage>
        <taxon>Bacteria</taxon>
        <taxon>Pseudomonadati</taxon>
        <taxon>Bacteroidota</taxon>
        <taxon>Bacteroidia</taxon>
        <taxon>Bacteroidales</taxon>
        <taxon>Bacteroidaceae</taxon>
        <taxon>Phocaeicola</taxon>
    </lineage>
</organism>
<reference evidence="1 2" key="2">
    <citation type="submission" date="2008-10" db="EMBL/GenBank/DDBJ databases">
        <authorList>
            <person name="Fulton L."/>
            <person name="Clifton S."/>
            <person name="Fulton B."/>
            <person name="Xu J."/>
            <person name="Minx P."/>
            <person name="Pepin K.H."/>
            <person name="Johnson M."/>
            <person name="Thiruvilangam P."/>
            <person name="Bhonagiri V."/>
            <person name="Nash W.E."/>
            <person name="Mardis E.R."/>
            <person name="Wilson R.K."/>
        </authorList>
    </citation>
    <scope>NUCLEOTIDE SEQUENCE [LARGE SCALE GENOMIC DNA]</scope>
    <source>
        <strain evidence="1 2">DSM 17855</strain>
    </source>
</reference>
<dbReference type="HOGENOM" id="CLU_2876328_0_0_10"/>
<dbReference type="EMBL" id="ABWZ01000013">
    <property type="protein sequence ID" value="EEB26914.1"/>
    <property type="molecule type" value="Genomic_DNA"/>
</dbReference>
<accession>B6VT30</accession>
<name>B6VT30_9BACT</name>
<evidence type="ECO:0000313" key="2">
    <source>
        <dbReference type="Proteomes" id="UP000004849"/>
    </source>
</evidence>
<dbReference type="Proteomes" id="UP000004849">
    <property type="component" value="Unassembled WGS sequence"/>
</dbReference>
<sequence>MRFPPLIFSPDGEKECLLETRAVRFVGDSRFFIFFASETVYGHMNPFQIPSVCHSVFTIKNQC</sequence>
<reference evidence="1 2" key="1">
    <citation type="submission" date="2008-10" db="EMBL/GenBank/DDBJ databases">
        <title>Draft genome sequence of Bacteroides dorei (DSM 17855).</title>
        <authorList>
            <person name="Sudarsanam P."/>
            <person name="Ley R."/>
            <person name="Guruge J."/>
            <person name="Turnbaugh P.J."/>
            <person name="Mahowald M."/>
            <person name="Liep D."/>
            <person name="Gordon J."/>
        </authorList>
    </citation>
    <scope>NUCLEOTIDE SEQUENCE [LARGE SCALE GENOMIC DNA]</scope>
    <source>
        <strain evidence="1 2">DSM 17855</strain>
    </source>
</reference>